<comment type="caution">
    <text evidence="18">The sequence shown here is derived from an EMBL/GenBank/DDBJ whole genome shotgun (WGS) entry which is preliminary data.</text>
</comment>
<evidence type="ECO:0000256" key="1">
    <source>
        <dbReference type="ARBA" id="ARBA00001917"/>
    </source>
</evidence>
<feature type="non-terminal residue" evidence="18">
    <location>
        <position position="1"/>
    </location>
</feature>
<dbReference type="GO" id="GO:0019676">
    <property type="term" value="P:ammonia assimilation cycle"/>
    <property type="evidence" value="ECO:0007669"/>
    <property type="project" value="TreeGrafter"/>
</dbReference>
<dbReference type="PANTHER" id="PTHR11938">
    <property type="entry name" value="FAD NADPH DEHYDROGENASE/OXIDOREDUCTASE"/>
    <property type="match status" value="1"/>
</dbReference>
<dbReference type="InterPro" id="IPR050711">
    <property type="entry name" value="ET-N_metabolism_enzyme"/>
</dbReference>
<keyword evidence="4" id="KW-0028">Amino-acid biosynthesis</keyword>
<reference evidence="18" key="1">
    <citation type="submission" date="2013-08" db="EMBL/GenBank/DDBJ databases">
        <authorList>
            <person name="Mendez C."/>
            <person name="Richter M."/>
            <person name="Ferrer M."/>
            <person name="Sanchez J."/>
        </authorList>
    </citation>
    <scope>NUCLEOTIDE SEQUENCE</scope>
</reference>
<keyword evidence="6" id="KW-0288">FMN</keyword>
<evidence type="ECO:0000259" key="17">
    <source>
        <dbReference type="Pfam" id="PF04898"/>
    </source>
</evidence>
<protein>
    <submittedName>
        <fullName evidence="18">Glutamate synthase, central-N domain protein</fullName>
        <ecNumber evidence="18">1.4.-.-</ecNumber>
    </submittedName>
</protein>
<keyword evidence="5" id="KW-0285">Flavoprotein</keyword>
<dbReference type="AlphaFoldDB" id="T1DGG1"/>
<evidence type="ECO:0000256" key="11">
    <source>
        <dbReference type="ARBA" id="ARBA00023014"/>
    </source>
</evidence>
<dbReference type="InterPro" id="IPR029055">
    <property type="entry name" value="Ntn_hydrolases_N"/>
</dbReference>
<comment type="pathway">
    <text evidence="14">Amino-acid biosynthesis.</text>
</comment>
<comment type="cofactor">
    <cofactor evidence="2">
        <name>[3Fe-4S] cluster</name>
        <dbReference type="ChEBI" id="CHEBI:21137"/>
    </cofactor>
</comment>
<evidence type="ECO:0000256" key="3">
    <source>
        <dbReference type="ARBA" id="ARBA00009716"/>
    </source>
</evidence>
<comment type="cofactor">
    <cofactor evidence="1">
        <name>FMN</name>
        <dbReference type="ChEBI" id="CHEBI:58210"/>
    </cofactor>
</comment>
<evidence type="ECO:0000256" key="6">
    <source>
        <dbReference type="ARBA" id="ARBA00022643"/>
    </source>
</evidence>
<evidence type="ECO:0000313" key="18">
    <source>
        <dbReference type="EMBL" id="EQD80940.1"/>
    </source>
</evidence>
<evidence type="ECO:0000256" key="12">
    <source>
        <dbReference type="ARBA" id="ARBA00023164"/>
    </source>
</evidence>
<dbReference type="EC" id="1.4.-.-" evidence="18"/>
<dbReference type="InterPro" id="IPR013785">
    <property type="entry name" value="Aldolase_TIM"/>
</dbReference>
<dbReference type="Gene3D" id="3.60.20.10">
    <property type="entry name" value="Glutamine Phosphoribosylpyrophosphate, subunit 1, domain 1"/>
    <property type="match status" value="1"/>
</dbReference>
<keyword evidence="10" id="KW-0408">Iron</keyword>
<reference evidence="18" key="2">
    <citation type="journal article" date="2014" name="ISME J.">
        <title>Microbial stratification in low pH oxic and suboxic macroscopic growths along an acid mine drainage.</title>
        <authorList>
            <person name="Mendez-Garcia C."/>
            <person name="Mesa V."/>
            <person name="Sprenger R.R."/>
            <person name="Richter M."/>
            <person name="Diez M.S."/>
            <person name="Solano J."/>
            <person name="Bargiela R."/>
            <person name="Golyshina O.V."/>
            <person name="Manteca A."/>
            <person name="Ramos J.L."/>
            <person name="Gallego J.R."/>
            <person name="Llorente I."/>
            <person name="Martins Dos Santos V.A."/>
            <person name="Jensen O.N."/>
            <person name="Pelaez A.I."/>
            <person name="Sanchez J."/>
            <person name="Ferrer M."/>
        </authorList>
    </citation>
    <scope>NUCLEOTIDE SEQUENCE</scope>
</reference>
<feature type="non-terminal residue" evidence="18">
    <location>
        <position position="168"/>
    </location>
</feature>
<keyword evidence="9 18" id="KW-0560">Oxidoreductase</keyword>
<organism evidence="18">
    <name type="scientific">mine drainage metagenome</name>
    <dbReference type="NCBI Taxonomy" id="410659"/>
    <lineage>
        <taxon>unclassified sequences</taxon>
        <taxon>metagenomes</taxon>
        <taxon>ecological metagenomes</taxon>
    </lineage>
</organism>
<evidence type="ECO:0000259" key="16">
    <source>
        <dbReference type="Pfam" id="PF00310"/>
    </source>
</evidence>
<keyword evidence="13" id="KW-0003">3Fe-4S</keyword>
<evidence type="ECO:0000256" key="7">
    <source>
        <dbReference type="ARBA" id="ARBA00022723"/>
    </source>
</evidence>
<dbReference type="SUPFAM" id="SSF56235">
    <property type="entry name" value="N-terminal nucleophile aminohydrolases (Ntn hydrolases)"/>
    <property type="match status" value="1"/>
</dbReference>
<dbReference type="EMBL" id="AUZX01000272">
    <property type="protein sequence ID" value="EQD80940.1"/>
    <property type="molecule type" value="Genomic_DNA"/>
</dbReference>
<dbReference type="Pfam" id="PF04898">
    <property type="entry name" value="Glu_syn_central"/>
    <property type="match status" value="1"/>
</dbReference>
<evidence type="ECO:0000256" key="15">
    <source>
        <dbReference type="SAM" id="MobiDB-lite"/>
    </source>
</evidence>
<dbReference type="PANTHER" id="PTHR11938:SF133">
    <property type="entry name" value="GLUTAMATE SYNTHASE (NADH)"/>
    <property type="match status" value="1"/>
</dbReference>
<evidence type="ECO:0000256" key="14">
    <source>
        <dbReference type="ARBA" id="ARBA00029440"/>
    </source>
</evidence>
<evidence type="ECO:0000256" key="9">
    <source>
        <dbReference type="ARBA" id="ARBA00023002"/>
    </source>
</evidence>
<keyword evidence="8" id="KW-0315">Glutamine amidotransferase</keyword>
<dbReference type="Gene3D" id="3.20.20.70">
    <property type="entry name" value="Aldolase class I"/>
    <property type="match status" value="1"/>
</dbReference>
<dbReference type="GO" id="GO:0015930">
    <property type="term" value="F:glutamate synthase activity"/>
    <property type="evidence" value="ECO:0007669"/>
    <property type="project" value="InterPro"/>
</dbReference>
<dbReference type="GO" id="GO:0051538">
    <property type="term" value="F:3 iron, 4 sulfur cluster binding"/>
    <property type="evidence" value="ECO:0007669"/>
    <property type="project" value="UniProtKB-KW"/>
</dbReference>
<keyword evidence="12" id="KW-0314">Glutamate biosynthesis</keyword>
<comment type="similarity">
    <text evidence="3">Belongs to the glutamate synthase family.</text>
</comment>
<feature type="domain" description="Glutamate synthase central-N" evidence="17">
    <location>
        <begin position="66"/>
        <end position="160"/>
    </location>
</feature>
<keyword evidence="11" id="KW-0411">Iron-sulfur</keyword>
<dbReference type="InterPro" id="IPR017932">
    <property type="entry name" value="GATase_2_dom"/>
</dbReference>
<keyword evidence="7" id="KW-0479">Metal-binding</keyword>
<evidence type="ECO:0000256" key="2">
    <source>
        <dbReference type="ARBA" id="ARBA00001927"/>
    </source>
</evidence>
<dbReference type="GO" id="GO:0046872">
    <property type="term" value="F:metal ion binding"/>
    <property type="evidence" value="ECO:0007669"/>
    <property type="project" value="UniProtKB-KW"/>
</dbReference>
<dbReference type="SUPFAM" id="SSF51395">
    <property type="entry name" value="FMN-linked oxidoreductases"/>
    <property type="match status" value="1"/>
</dbReference>
<accession>T1DGG1</accession>
<proteinExistence type="inferred from homology"/>
<gene>
    <name evidence="18" type="ORF">B1A_00356</name>
</gene>
<evidence type="ECO:0000256" key="8">
    <source>
        <dbReference type="ARBA" id="ARBA00022962"/>
    </source>
</evidence>
<evidence type="ECO:0000256" key="10">
    <source>
        <dbReference type="ARBA" id="ARBA00023004"/>
    </source>
</evidence>
<evidence type="ECO:0000256" key="5">
    <source>
        <dbReference type="ARBA" id="ARBA00022630"/>
    </source>
</evidence>
<evidence type="ECO:0000256" key="4">
    <source>
        <dbReference type="ARBA" id="ARBA00022605"/>
    </source>
</evidence>
<feature type="region of interest" description="Disordered" evidence="15">
    <location>
        <begin position="144"/>
        <end position="168"/>
    </location>
</feature>
<sequence length="168" mass="18631">KGRLQPGKMFLIDTTLGRIVSDDEIKAQLASQHPYAFWINENLISLDDLPPRHMLVPQHSSVVVAQREFGYTSEELRLILAPMARTAIEPIGSMGSDTPIAVLSKRPRLLFDYFTQLFAQVTNPPLDAIREELVTSMGATIGPEGNLLSPTSKSVRQIHPTPPHYSTT</sequence>
<feature type="domain" description="Glutamine amidotransferase type-2" evidence="16">
    <location>
        <begin position="1"/>
        <end position="38"/>
    </location>
</feature>
<name>T1DGG1_9ZZZZ</name>
<dbReference type="Pfam" id="PF00310">
    <property type="entry name" value="GATase_2"/>
    <property type="match status" value="1"/>
</dbReference>
<evidence type="ECO:0000256" key="13">
    <source>
        <dbReference type="ARBA" id="ARBA00023291"/>
    </source>
</evidence>
<dbReference type="GO" id="GO:0006537">
    <property type="term" value="P:glutamate biosynthetic process"/>
    <property type="evidence" value="ECO:0007669"/>
    <property type="project" value="UniProtKB-KW"/>
</dbReference>
<dbReference type="InterPro" id="IPR006982">
    <property type="entry name" value="Glu_synth_centr_N"/>
</dbReference>